<name>A0ACA9LWZ0_9GLOM</name>
<dbReference type="Proteomes" id="UP000789860">
    <property type="component" value="Unassembled WGS sequence"/>
</dbReference>
<proteinExistence type="predicted"/>
<protein>
    <submittedName>
        <fullName evidence="1">11421_t:CDS:1</fullName>
    </submittedName>
</protein>
<organism evidence="1 2">
    <name type="scientific">Scutellospora calospora</name>
    <dbReference type="NCBI Taxonomy" id="85575"/>
    <lineage>
        <taxon>Eukaryota</taxon>
        <taxon>Fungi</taxon>
        <taxon>Fungi incertae sedis</taxon>
        <taxon>Mucoromycota</taxon>
        <taxon>Glomeromycotina</taxon>
        <taxon>Glomeromycetes</taxon>
        <taxon>Diversisporales</taxon>
        <taxon>Gigasporaceae</taxon>
        <taxon>Scutellospora</taxon>
    </lineage>
</organism>
<dbReference type="EMBL" id="CAJVPM010008369">
    <property type="protein sequence ID" value="CAG8554427.1"/>
    <property type="molecule type" value="Genomic_DNA"/>
</dbReference>
<accession>A0ACA9LWZ0</accession>
<keyword evidence="2" id="KW-1185">Reference proteome</keyword>
<reference evidence="1" key="1">
    <citation type="submission" date="2021-06" db="EMBL/GenBank/DDBJ databases">
        <authorList>
            <person name="Kallberg Y."/>
            <person name="Tangrot J."/>
            <person name="Rosling A."/>
        </authorList>
    </citation>
    <scope>NUCLEOTIDE SEQUENCE</scope>
    <source>
        <strain evidence="1">AU212A</strain>
    </source>
</reference>
<comment type="caution">
    <text evidence="1">The sequence shown here is derived from an EMBL/GenBank/DDBJ whole genome shotgun (WGS) entry which is preliminary data.</text>
</comment>
<evidence type="ECO:0000313" key="1">
    <source>
        <dbReference type="EMBL" id="CAG8554427.1"/>
    </source>
</evidence>
<sequence>EENQFKVTPTDVIGKLITTSVEASASYVPFAQLIEIFLKLGEDIVTLYQKAEHNRHLCNFLTKRVNSAVASIRDLEIRKLDNAEFFAEQSNLQLLKDFLKCMLDIRKFITDVSQLGAFGHFFQANNIVKRYKDLSDRFDGYMSSLNFAMSYQANKEAMQILQALNLDTDYLKKHAEEMKQHSLETKKDSLELQYEVKIIMADLAEMKEFMRDMSDNNNSSESFTKIKRIRDLNVRYQREQRKGTEITIEPLALLDMNKFEPSCEKEPRKTIHCRWSNAFLLECAFKEFPYINDEQAEKEIRQQVAILIELQNSEHIIKFYGVAKSDEYKYYLVSEWMDNGNLQEYYKKTPLDWNKKFEFAIDICRGIAFLNAVEILHHDIRGANILINKNHKAKIANFGVSRALLWEIAEQEVPYTRQGMDLQKIRDRVVTEKYREPFSPNAPKIWQDIVYAAMNHNPDFRPPISKIFRELYNYHHRDEKKYPTTEDFDDTFVIDDDGDAFMTVDAAIEEHRKTDGNKRKAWDCFCRHAEDGDIIARYWVGYYLYHSILPEHKENRQENLQ</sequence>
<feature type="non-terminal residue" evidence="1">
    <location>
        <position position="1"/>
    </location>
</feature>
<feature type="non-terminal residue" evidence="1">
    <location>
        <position position="561"/>
    </location>
</feature>
<evidence type="ECO:0000313" key="2">
    <source>
        <dbReference type="Proteomes" id="UP000789860"/>
    </source>
</evidence>
<gene>
    <name evidence="1" type="ORF">SCALOS_LOCUS5289</name>
</gene>